<protein>
    <submittedName>
        <fullName evidence="1">Uncharacterized protein</fullName>
    </submittedName>
</protein>
<comment type="caution">
    <text evidence="1">The sequence shown here is derived from an EMBL/GenBank/DDBJ whole genome shotgun (WGS) entry which is preliminary data.</text>
</comment>
<dbReference type="EMBL" id="LRRD01000145">
    <property type="protein sequence ID" value="KXW57053.1"/>
    <property type="molecule type" value="Genomic_DNA"/>
</dbReference>
<evidence type="ECO:0000313" key="1">
    <source>
        <dbReference type="EMBL" id="KXW57053.1"/>
    </source>
</evidence>
<organism evidence="1 2">
    <name type="scientific">Ferrovum myxofaciens</name>
    <dbReference type="NCBI Taxonomy" id="416213"/>
    <lineage>
        <taxon>Bacteria</taxon>
        <taxon>Pseudomonadati</taxon>
        <taxon>Pseudomonadota</taxon>
        <taxon>Betaproteobacteria</taxon>
        <taxon>Ferrovales</taxon>
        <taxon>Ferrovaceae</taxon>
        <taxon>Ferrovum</taxon>
    </lineage>
</organism>
<evidence type="ECO:0000313" key="2">
    <source>
        <dbReference type="Proteomes" id="UP000075653"/>
    </source>
</evidence>
<gene>
    <name evidence="1" type="ORF">FEMY_24290</name>
</gene>
<name>A0A149VV03_9PROT</name>
<proteinExistence type="predicted"/>
<dbReference type="Proteomes" id="UP000075653">
    <property type="component" value="Unassembled WGS sequence"/>
</dbReference>
<dbReference type="AlphaFoldDB" id="A0A149VV03"/>
<sequence length="124" mass="14403">MPPLRFFIALDITLKIGVGQVIQGYRLIQTKKRLDSRKDMVFNDLAVLHQYIRSVVQACVWHGFKIEVDQLAQRTVLLQPVPCRQLRCRFGHASDYIAQNRRAHDTIDPQFAQFLDKAELRQGI</sequence>
<keyword evidence="2" id="KW-1185">Reference proteome</keyword>
<accession>A0A149VV03</accession>
<reference evidence="1 2" key="1">
    <citation type="submission" date="2016-01" db="EMBL/GenBank/DDBJ databases">
        <title>Genome sequence of the acidophilic iron oxidising Ferrovum strain Z-31.</title>
        <authorList>
            <person name="Poehlein A."/>
            <person name="Ullrich S.R."/>
            <person name="Schloemann M."/>
            <person name="Muehling M."/>
            <person name="Daniel R."/>
        </authorList>
    </citation>
    <scope>NUCLEOTIDE SEQUENCE [LARGE SCALE GENOMIC DNA]</scope>
    <source>
        <strain evidence="1 2">Z-31</strain>
    </source>
</reference>